<dbReference type="EMBL" id="CP006585">
    <property type="protein sequence ID" value="AGW14500.1"/>
    <property type="molecule type" value="Genomic_DNA"/>
</dbReference>
<dbReference type="KEGG" id="dgg:DGI_2770"/>
<dbReference type="Proteomes" id="UP000016587">
    <property type="component" value="Chromosome"/>
</dbReference>
<dbReference type="HOGENOM" id="CLU_171560_0_0_7"/>
<evidence type="ECO:0000313" key="3">
    <source>
        <dbReference type="Proteomes" id="UP000016587"/>
    </source>
</evidence>
<dbReference type="InterPro" id="IPR046515">
    <property type="entry name" value="DUF6693"/>
</dbReference>
<dbReference type="OrthoDB" id="6444713at2"/>
<dbReference type="Pfam" id="PF20403">
    <property type="entry name" value="DUF6693"/>
    <property type="match status" value="1"/>
</dbReference>
<feature type="transmembrane region" description="Helical" evidence="1">
    <location>
        <begin position="75"/>
        <end position="95"/>
    </location>
</feature>
<evidence type="ECO:0008006" key="4">
    <source>
        <dbReference type="Google" id="ProtNLM"/>
    </source>
</evidence>
<keyword evidence="1" id="KW-0472">Membrane</keyword>
<evidence type="ECO:0000256" key="1">
    <source>
        <dbReference type="SAM" id="Phobius"/>
    </source>
</evidence>
<keyword evidence="1" id="KW-0812">Transmembrane</keyword>
<dbReference type="eggNOG" id="ENOG5032WE1">
    <property type="taxonomic scope" value="Bacteria"/>
</dbReference>
<feature type="transmembrane region" description="Helical" evidence="1">
    <location>
        <begin position="21"/>
        <end position="41"/>
    </location>
</feature>
<keyword evidence="1" id="KW-1133">Transmembrane helix</keyword>
<gene>
    <name evidence="2" type="ORF">DGI_2770</name>
</gene>
<reference evidence="2 3" key="1">
    <citation type="journal article" date="2013" name="J. Bacteriol.">
        <title>Roles of HynAB and Ech, the only two hydrogenases found in the model sulfate reducer Desulfovibrio gigas.</title>
        <authorList>
            <person name="Morais-Silva F.O."/>
            <person name="Santos C.I."/>
            <person name="Rodrigues R."/>
            <person name="Pereira I.A."/>
            <person name="Rodrigues-Pousada C."/>
        </authorList>
    </citation>
    <scope>NUCLEOTIDE SEQUENCE [LARGE SCALE GENOMIC DNA]</scope>
    <source>
        <strain evidence="3">ATCC 19364 / DSM 1382 / NCIMB 9332 / VKM B-1759</strain>
    </source>
</reference>
<sequence>MLRIGELEMELDVVSAFFHALKWFLFTILTLGLAAFLYPYALTAFCINRTRLVDHTGRVRRLVCDLDVASRLGHALLWFVLACLTFGLAYFVYLYRVAKFVAEHTQVVEDA</sequence>
<reference evidence="3" key="2">
    <citation type="submission" date="2013-07" db="EMBL/GenBank/DDBJ databases">
        <authorList>
            <person name="Morais-Silva F.O."/>
            <person name="Rezende A.M."/>
            <person name="Pimentel C."/>
            <person name="Resende D.M."/>
            <person name="Santos C.I."/>
            <person name="Clemente C."/>
            <person name="de Oliveira L.M."/>
            <person name="da Silva S.M."/>
            <person name="Costa D.A."/>
            <person name="Varela-Raposo A."/>
            <person name="Horacio E.C.A."/>
            <person name="Matos M."/>
            <person name="Flores O."/>
            <person name="Ruiz J.C."/>
            <person name="Rodrigues-Pousada C."/>
        </authorList>
    </citation>
    <scope>NUCLEOTIDE SEQUENCE [LARGE SCALE GENOMIC DNA]</scope>
    <source>
        <strain evidence="3">ATCC 19364 / DSM 1382 / NCIMB 9332 / VKM B-1759</strain>
    </source>
</reference>
<protein>
    <recommendedName>
        <fullName evidence="4">DUF898 domain-containing protein</fullName>
    </recommendedName>
</protein>
<dbReference type="STRING" id="1121448.DGI_2770"/>
<dbReference type="RefSeq" id="WP_021761526.1">
    <property type="nucleotide sequence ID" value="NC_022444.1"/>
</dbReference>
<evidence type="ECO:0000313" key="2">
    <source>
        <dbReference type="EMBL" id="AGW14500.1"/>
    </source>
</evidence>
<accession>T2GD41</accession>
<organism evidence="2 3">
    <name type="scientific">Megalodesulfovibrio gigas (strain ATCC 19364 / DSM 1382 / NCIMB 9332 / VKM B-1759)</name>
    <name type="common">Desulfovibrio gigas</name>
    <dbReference type="NCBI Taxonomy" id="1121448"/>
    <lineage>
        <taxon>Bacteria</taxon>
        <taxon>Pseudomonadati</taxon>
        <taxon>Thermodesulfobacteriota</taxon>
        <taxon>Desulfovibrionia</taxon>
        <taxon>Desulfovibrionales</taxon>
        <taxon>Desulfovibrionaceae</taxon>
        <taxon>Megalodesulfovibrio</taxon>
    </lineage>
</organism>
<dbReference type="PATRIC" id="fig|1121448.10.peg.2734"/>
<name>T2GD41_MEGG1</name>
<proteinExistence type="predicted"/>
<dbReference type="AlphaFoldDB" id="T2GD41"/>
<keyword evidence="3" id="KW-1185">Reference proteome</keyword>